<evidence type="ECO:0000313" key="1">
    <source>
        <dbReference type="EMBL" id="CAL0303625.1"/>
    </source>
</evidence>
<dbReference type="EMBL" id="CAXHTB010000003">
    <property type="protein sequence ID" value="CAL0303625.1"/>
    <property type="molecule type" value="Genomic_DNA"/>
</dbReference>
<name>A0AAV1W2U3_LUPLU</name>
<comment type="caution">
    <text evidence="1">The sequence shown here is derived from an EMBL/GenBank/DDBJ whole genome shotgun (WGS) entry which is preliminary data.</text>
</comment>
<dbReference type="Gene3D" id="3.40.50.720">
    <property type="entry name" value="NAD(P)-binding Rossmann-like Domain"/>
    <property type="match status" value="1"/>
</dbReference>
<organism evidence="1 2">
    <name type="scientific">Lupinus luteus</name>
    <name type="common">European yellow lupine</name>
    <dbReference type="NCBI Taxonomy" id="3873"/>
    <lineage>
        <taxon>Eukaryota</taxon>
        <taxon>Viridiplantae</taxon>
        <taxon>Streptophyta</taxon>
        <taxon>Embryophyta</taxon>
        <taxon>Tracheophyta</taxon>
        <taxon>Spermatophyta</taxon>
        <taxon>Magnoliopsida</taxon>
        <taxon>eudicotyledons</taxon>
        <taxon>Gunneridae</taxon>
        <taxon>Pentapetalae</taxon>
        <taxon>rosids</taxon>
        <taxon>fabids</taxon>
        <taxon>Fabales</taxon>
        <taxon>Fabaceae</taxon>
        <taxon>Papilionoideae</taxon>
        <taxon>50 kb inversion clade</taxon>
        <taxon>genistoids sensu lato</taxon>
        <taxon>core genistoids</taxon>
        <taxon>Genisteae</taxon>
        <taxon>Lupinus</taxon>
    </lineage>
</organism>
<reference evidence="1 2" key="1">
    <citation type="submission" date="2024-03" db="EMBL/GenBank/DDBJ databases">
        <authorList>
            <person name="Martinez-Hernandez J."/>
        </authorList>
    </citation>
    <scope>NUCLEOTIDE SEQUENCE [LARGE SCALE GENOMIC DNA]</scope>
</reference>
<gene>
    <name evidence="1" type="ORF">LLUT_LOCUS4685</name>
</gene>
<evidence type="ECO:0000313" key="2">
    <source>
        <dbReference type="Proteomes" id="UP001497480"/>
    </source>
</evidence>
<keyword evidence="2" id="KW-1185">Reference proteome</keyword>
<proteinExistence type="predicted"/>
<dbReference type="AlphaFoldDB" id="A0AAV1W2U3"/>
<accession>A0AAV1W2U3</accession>
<protein>
    <submittedName>
        <fullName evidence="1">Uncharacterized protein</fullName>
    </submittedName>
</protein>
<sequence>MMKGKLNDEDEIGDLCGYGSNSAASRKIGIGYALAREFLKAGDNVLICSRSSEEQLLMFQLLALLIS</sequence>
<dbReference type="Proteomes" id="UP001497480">
    <property type="component" value="Unassembled WGS sequence"/>
</dbReference>